<reference evidence="2 4" key="1">
    <citation type="journal article" date="2009" name="PLoS Biol.">
        <title>Lineage-specific biology revealed by a finished genome assembly of the mouse.</title>
        <authorList>
            <consortium name="Mouse Genome Sequencing Consortium"/>
            <person name="Church D.M."/>
            <person name="Goodstadt L."/>
            <person name="Hillier L.W."/>
            <person name="Zody M.C."/>
            <person name="Goldstein S."/>
            <person name="She X."/>
            <person name="Bult C.J."/>
            <person name="Agarwala R."/>
            <person name="Cherry J.L."/>
            <person name="DiCuccio M."/>
            <person name="Hlavina W."/>
            <person name="Kapustin Y."/>
            <person name="Meric P."/>
            <person name="Maglott D."/>
            <person name="Birtle Z."/>
            <person name="Marques A.C."/>
            <person name="Graves T."/>
            <person name="Zhou S."/>
            <person name="Teague B."/>
            <person name="Potamousis K."/>
            <person name="Churas C."/>
            <person name="Place M."/>
            <person name="Herschleb J."/>
            <person name="Runnheim R."/>
            <person name="Forrest D."/>
            <person name="Amos-Landgraf J."/>
            <person name="Schwartz D.C."/>
            <person name="Cheng Z."/>
            <person name="Lindblad-Toh K."/>
            <person name="Eichler E.E."/>
            <person name="Ponting C.P."/>
        </authorList>
    </citation>
    <scope>NUCLEOTIDE SEQUENCE [LARGE SCALE GENOMIC DNA]</scope>
    <source>
        <strain evidence="2 4">C57BL/6J</strain>
    </source>
</reference>
<accession>A0A0N4SW18</accession>
<evidence type="ECO:0000313" key="4">
    <source>
        <dbReference type="Proteomes" id="UP000000589"/>
    </source>
</evidence>
<dbReference type="Proteomes" id="UP000000589">
    <property type="component" value="Chromosome 6"/>
</dbReference>
<dbReference type="ExpressionAtlas" id="A0A0N4SW18">
    <property type="expression patterns" value="baseline and differential"/>
</dbReference>
<dbReference type="Antibodypedia" id="2357">
    <property type="antibodies" value="195 antibodies from 28 providers"/>
</dbReference>
<proteinExistence type="predicted"/>
<feature type="transmembrane region" description="Helical" evidence="1">
    <location>
        <begin position="23"/>
        <end position="44"/>
    </location>
</feature>
<sequence length="148" mass="16709">MEPPPAPGPERLFDSHRLPSDGFLLLALLLYAPVGLCLLVLRLFLGLHVFLVSCALPDSVLRSLYSIVPPALCVGLGASWRWIGGWSWWSHSRNSVLPRGFRPHLCCSSPRKRPPMAEKGCCVSVRGHFLFRTWYNLLPCKFRDPWSL</sequence>
<evidence type="ECO:0000313" key="2">
    <source>
        <dbReference type="Ensembl" id="ENSMUSP00000145335.3"/>
    </source>
</evidence>
<organism evidence="2 4">
    <name type="scientific">Mus musculus</name>
    <name type="common">Mouse</name>
    <dbReference type="NCBI Taxonomy" id="10090"/>
    <lineage>
        <taxon>Eukaryota</taxon>
        <taxon>Metazoa</taxon>
        <taxon>Chordata</taxon>
        <taxon>Craniata</taxon>
        <taxon>Vertebrata</taxon>
        <taxon>Euteleostomi</taxon>
        <taxon>Mammalia</taxon>
        <taxon>Eutheria</taxon>
        <taxon>Euarchontoglires</taxon>
        <taxon>Glires</taxon>
        <taxon>Rodentia</taxon>
        <taxon>Myomorpha</taxon>
        <taxon>Muroidea</taxon>
        <taxon>Muridae</taxon>
        <taxon>Murinae</taxon>
        <taxon>Mus</taxon>
        <taxon>Mus</taxon>
    </lineage>
</organism>
<dbReference type="AlphaFoldDB" id="A0A0N4SW18"/>
<dbReference type="GeneTree" id="ENSGT00390000016110"/>
<evidence type="ECO:0000256" key="1">
    <source>
        <dbReference type="SAM" id="Phobius"/>
    </source>
</evidence>
<keyword evidence="4" id="KW-1185">Reference proteome</keyword>
<keyword evidence="1" id="KW-1133">Transmembrane helix</keyword>
<reference evidence="2 4" key="2">
    <citation type="journal article" date="2011" name="PLoS Biol.">
        <title>Modernizing reference genome assemblies.</title>
        <authorList>
            <person name="Church D.M."/>
            <person name="Schneider V.A."/>
            <person name="Graves T."/>
            <person name="Auger K."/>
            <person name="Cunningham F."/>
            <person name="Bouk N."/>
            <person name="Chen H.C."/>
            <person name="Agarwala R."/>
            <person name="McLaren W.M."/>
            <person name="Ritchie G.R."/>
            <person name="Albracht D."/>
            <person name="Kremitzki M."/>
            <person name="Rock S."/>
            <person name="Kotkiewicz H."/>
            <person name="Kremitzki C."/>
            <person name="Wollam A."/>
            <person name="Trani L."/>
            <person name="Fulton L."/>
            <person name="Fulton R."/>
            <person name="Matthews L."/>
            <person name="Whitehead S."/>
            <person name="Chow W."/>
            <person name="Torrance J."/>
            <person name="Dunn M."/>
            <person name="Harden G."/>
            <person name="Threadgold G."/>
            <person name="Wood J."/>
            <person name="Collins J."/>
            <person name="Heath P."/>
            <person name="Griffiths G."/>
            <person name="Pelan S."/>
            <person name="Grafham D."/>
            <person name="Eichler E.E."/>
            <person name="Weinstock G."/>
            <person name="Mardis E.R."/>
            <person name="Wilson R.K."/>
            <person name="Howe K."/>
            <person name="Flicek P."/>
            <person name="Hubbard T."/>
        </authorList>
    </citation>
    <scope>NUCLEOTIDE SEQUENCE [LARGE SCALE GENOMIC DNA]</scope>
    <source>
        <strain evidence="2 4">C57BL/6J</strain>
    </source>
</reference>
<dbReference type="VEuPathDB" id="HostDB:ENSMUSG00000068328"/>
<keyword evidence="1" id="KW-0472">Membrane</keyword>
<reference evidence="2" key="4">
    <citation type="submission" date="2025-09" db="UniProtKB">
        <authorList>
            <consortium name="Ensembl"/>
        </authorList>
    </citation>
    <scope>IDENTIFICATION</scope>
    <source>
        <strain evidence="2">C57BL/6J</strain>
    </source>
</reference>
<dbReference type="AGR" id="MGI:107789"/>
<reference evidence="2" key="3">
    <citation type="submission" date="2025-08" db="UniProtKB">
        <authorList>
            <consortium name="Ensembl"/>
        </authorList>
    </citation>
    <scope>IDENTIFICATION</scope>
    <source>
        <strain evidence="2">C57BL/6J</strain>
    </source>
</reference>
<name>A0A0N4SW18_MOUSE</name>
<dbReference type="Ensembl" id="ENSMUST00000204343.4">
    <property type="protein sequence ID" value="ENSMUSP00000145335.3"/>
    <property type="gene ID" value="ENSMUSG00000068328.11"/>
</dbReference>
<dbReference type="Bgee" id="ENSMUSG00000068328">
    <property type="expression patterns" value="Expressed in right kidney and 272 other cell types or tissues"/>
</dbReference>
<keyword evidence="1" id="KW-0812">Transmembrane</keyword>
<gene>
    <name evidence="2 3" type="primary">Aup1</name>
</gene>
<evidence type="ECO:0000313" key="3">
    <source>
        <dbReference type="MGI" id="MGI:107789"/>
    </source>
</evidence>
<protein>
    <submittedName>
        <fullName evidence="2">Ancient ubiquitous protein 1</fullName>
    </submittedName>
</protein>
<dbReference type="MGI" id="MGI:107789">
    <property type="gene designation" value="Aup1"/>
</dbReference>